<organism evidence="2 3">
    <name type="scientific">Alkalicoccobacillus plakortidis</name>
    <dbReference type="NCBI Taxonomy" id="444060"/>
    <lineage>
        <taxon>Bacteria</taxon>
        <taxon>Bacillati</taxon>
        <taxon>Bacillota</taxon>
        <taxon>Bacilli</taxon>
        <taxon>Bacillales</taxon>
        <taxon>Bacillaceae</taxon>
        <taxon>Alkalicoccobacillus</taxon>
    </lineage>
</organism>
<dbReference type="EMBL" id="JAMQJY010000004">
    <property type="protein sequence ID" value="MCM2677406.1"/>
    <property type="molecule type" value="Genomic_DNA"/>
</dbReference>
<evidence type="ECO:0000313" key="3">
    <source>
        <dbReference type="Proteomes" id="UP001203665"/>
    </source>
</evidence>
<keyword evidence="3" id="KW-1185">Reference proteome</keyword>
<name>A0ABT0XNE8_9BACI</name>
<proteinExistence type="predicted"/>
<feature type="transmembrane region" description="Helical" evidence="1">
    <location>
        <begin position="179"/>
        <end position="200"/>
    </location>
</feature>
<evidence type="ECO:0000256" key="1">
    <source>
        <dbReference type="SAM" id="Phobius"/>
    </source>
</evidence>
<keyword evidence="1" id="KW-0472">Membrane</keyword>
<gene>
    <name evidence="2" type="ORF">NDM98_19475</name>
</gene>
<dbReference type="Pfam" id="PF07242">
    <property type="entry name" value="DUF1430"/>
    <property type="match status" value="1"/>
</dbReference>
<dbReference type="InterPro" id="IPR006541">
    <property type="entry name" value="Bacteriocin_ass"/>
</dbReference>
<feature type="transmembrane region" description="Helical" evidence="1">
    <location>
        <begin position="686"/>
        <end position="707"/>
    </location>
</feature>
<accession>A0ABT0XNE8</accession>
<feature type="transmembrane region" description="Helical" evidence="1">
    <location>
        <begin position="658"/>
        <end position="679"/>
    </location>
</feature>
<feature type="transmembrane region" description="Helical" evidence="1">
    <location>
        <begin position="267"/>
        <end position="291"/>
    </location>
</feature>
<dbReference type="Proteomes" id="UP001203665">
    <property type="component" value="Unassembled WGS sequence"/>
</dbReference>
<sequence>MKRVNVIYILLFISTLLFGFDYASKSLAADTIYDNKQELNLYLDPELEESIDINQKFEDFSKEYDIDISQYTYLDDNTLYIYSTNIKSNSSLNLAKGEFPKKEEFLSNQSSNNNKQVGLVFYPLSSDLLRVYNFEEVRNVGLGSQFYLSNGNAEIYLKLKEELSLYGQVEIEDVAINKLILLNVTLLFLIAFSFLVFSIMQFSYYITTRKSVFLLKAWGYAPLRAHLILFKSFYKLKIVLLFISLFFIVFILLLNQQLSYFVYYLKYLTLMWIFLIIIPIPLSFFGMSLVYGLKNDLINFKNTVPFKNYNAASIILKTIFTVIFLALFSITMTKTTEINKAINDDDYWERTENFNRITLKLPESGNLSSERIINDQLNNLYNQLVEDVDAFLMYAENFTDVSYMDETNYLYELNYVNGSPSILPNGRSIIIDENYLIVNPINSVNKKSIQDQLIREKHTLNILVPEKFKGIEDIIEQTYKEEFYFSSIEVDNIYNRAIGRSLNITSIDDLSINIIYVENNQSYFSYNSAIHDYSDDHFLKDPVSIVLDGEYDTSAIASFMTTSVFYQHDKQSEAFQIIEPILDETNTKAFVNEVQSVYQERSNEINQMKKELINLTIGLIMTTILLLVLLFIFIWSYFQENSYKITLQFLFGVSKWRSYFYIIIGICSTNLLAIGTLLILPIQNQIILICGSVMIILEMIILMFLLIKLTRDKVLQTIKSD</sequence>
<feature type="transmembrane region" description="Helical" evidence="1">
    <location>
        <begin position="236"/>
        <end position="255"/>
    </location>
</feature>
<keyword evidence="1" id="KW-1133">Transmembrane helix</keyword>
<evidence type="ECO:0000313" key="2">
    <source>
        <dbReference type="EMBL" id="MCM2677406.1"/>
    </source>
</evidence>
<reference evidence="2" key="1">
    <citation type="submission" date="2022-06" db="EMBL/GenBank/DDBJ databases">
        <title>Alkalicoccobacillus porphyridii sp. nov., isolated from a marine red alga, Porphyridium purpureum and reclassification of Shouchella plakortidis and Shouchella gibsonii as Alkalicoccobacillus plakortidis comb. nov. and Alkalicoccobacillus gibsonii comb. nov.</title>
        <authorList>
            <person name="Kim K.H."/>
            <person name="Lee J.K."/>
            <person name="Han D.M."/>
            <person name="Baek J.H."/>
            <person name="Jeon C.O."/>
        </authorList>
    </citation>
    <scope>NUCLEOTIDE SEQUENCE</scope>
    <source>
        <strain evidence="2">DSM 19153</strain>
    </source>
</reference>
<feature type="transmembrane region" description="Helical" evidence="1">
    <location>
        <begin position="311"/>
        <end position="330"/>
    </location>
</feature>
<protein>
    <submittedName>
        <fullName evidence="2">DUF1430 domain-containing protein</fullName>
    </submittedName>
</protein>
<keyword evidence="1" id="KW-0812">Transmembrane</keyword>
<comment type="caution">
    <text evidence="2">The sequence shown here is derived from an EMBL/GenBank/DDBJ whole genome shotgun (WGS) entry which is preliminary data.</text>
</comment>
<dbReference type="RefSeq" id="WP_251611174.1">
    <property type="nucleotide sequence ID" value="NZ_JAMQJY010000004.1"/>
</dbReference>
<feature type="transmembrane region" description="Helical" evidence="1">
    <location>
        <begin position="612"/>
        <end position="638"/>
    </location>
</feature>